<dbReference type="Proteomes" id="UP001202031">
    <property type="component" value="Unassembled WGS sequence"/>
</dbReference>
<dbReference type="GeneID" id="84022471"/>
<gene>
    <name evidence="1" type="ORF">M8N44_01280</name>
</gene>
<protein>
    <submittedName>
        <fullName evidence="1">Uncharacterized protein</fullName>
    </submittedName>
</protein>
<organism evidence="1 2">
    <name type="scientific">Akkermansia massiliensis</name>
    <dbReference type="NCBI Taxonomy" id="2927224"/>
    <lineage>
        <taxon>Bacteria</taxon>
        <taxon>Pseudomonadati</taxon>
        <taxon>Verrucomicrobiota</taxon>
        <taxon>Verrucomicrobiia</taxon>
        <taxon>Verrucomicrobiales</taxon>
        <taxon>Akkermansiaceae</taxon>
        <taxon>Akkermansia</taxon>
    </lineage>
</organism>
<keyword evidence="2" id="KW-1185">Reference proteome</keyword>
<dbReference type="EMBL" id="JAMGSI010000001">
    <property type="protein sequence ID" value="MCL6655950.1"/>
    <property type="molecule type" value="Genomic_DNA"/>
</dbReference>
<dbReference type="RefSeq" id="WP_146021174.1">
    <property type="nucleotide sequence ID" value="NZ_CP072027.1"/>
</dbReference>
<proteinExistence type="predicted"/>
<sequence>MVSALGCGLEAHPELKEGLEQSLERYEFYKKSRNNGDLFKQYDHLNAWEMAILYHHHHNVEDLEWGQRFSKTRNKFKSESAGSATQFIPYREKNKNGVSIHAGAPFYDYKPTTLAILNEYGGVCGAVSKGAAGFLASRGVPAYPIGQPGHCAFVYKNLSGEWVIGNNIYGWVWSGGHSGWKLPGSSNMSPWEGPPAIISSFVRFEQLNEARDSELCRAYSSLSKNNINKNILSRKAIEKAYGKNIAAWQDFISMQSRQISTEKKYQLAQKIVYSFRKDPIAAQYLLDQFIPLNLKKQDKYKIISQIIQKERVEDSAIQLYMQSFSKCLANDIPEIKGKVIYNVHKRRIFYSDWLLYYKTNKIKFSTKKKTLIILEQAIEGLLPNSSESIKHLKFYAECQKLWNDPRLIELGNIFLKRLLKEETDNITGIRNELIKVGIDIATLSKNKHDLEYYHSLQK</sequence>
<comment type="caution">
    <text evidence="1">The sequence shown here is derived from an EMBL/GenBank/DDBJ whole genome shotgun (WGS) entry which is preliminary data.</text>
</comment>
<name>A0ABT0R4A5_9BACT</name>
<evidence type="ECO:0000313" key="2">
    <source>
        <dbReference type="Proteomes" id="UP001202031"/>
    </source>
</evidence>
<accession>A0ABT0R4A5</accession>
<evidence type="ECO:0000313" key="1">
    <source>
        <dbReference type="EMBL" id="MCL6655950.1"/>
    </source>
</evidence>
<reference evidence="1 2" key="1">
    <citation type="submission" date="2022-03" db="EMBL/GenBank/DDBJ databases">
        <title>Taxonomic description of new species and reclassification of some bacterial strains.</title>
        <authorList>
            <person name="Ndongo S."/>
        </authorList>
    </citation>
    <scope>NUCLEOTIDE SEQUENCE [LARGE SCALE GENOMIC DNA]</scope>
    <source>
        <strain evidence="1 2">Marseille-P6666</strain>
    </source>
</reference>